<protein>
    <submittedName>
        <fullName evidence="2">Uncharacterized protein</fullName>
    </submittedName>
</protein>
<organism evidence="2 3">
    <name type="scientific">Steinernema carpocapsae</name>
    <name type="common">Entomopathogenic nematode</name>
    <dbReference type="NCBI Taxonomy" id="34508"/>
    <lineage>
        <taxon>Eukaryota</taxon>
        <taxon>Metazoa</taxon>
        <taxon>Ecdysozoa</taxon>
        <taxon>Nematoda</taxon>
        <taxon>Chromadorea</taxon>
        <taxon>Rhabditida</taxon>
        <taxon>Tylenchina</taxon>
        <taxon>Panagrolaimomorpha</taxon>
        <taxon>Strongyloidoidea</taxon>
        <taxon>Steinernematidae</taxon>
        <taxon>Steinernema</taxon>
    </lineage>
</organism>
<sequence length="137" mass="16564">MSLLQCETVPRRRGQVEFPENSIWMQVEICQVNCPFALEWDRNRKRETRTEEEEGRNKFYAFFYYFMMIMTAFHPATTTWWDNAYVTPPMLKNTLTKTSVYLFNNTRNDDFKLYFAGLIHWCTYTSVQVLDVQEFSF</sequence>
<comment type="caution">
    <text evidence="2">The sequence shown here is derived from an EMBL/GenBank/DDBJ whole genome shotgun (WGS) entry which is preliminary data.</text>
</comment>
<gene>
    <name evidence="2" type="ORF">L596_013489</name>
</gene>
<reference evidence="2 3" key="2">
    <citation type="journal article" date="2019" name="G3 (Bethesda)">
        <title>Hybrid Assembly of the Genome of the Entomopathogenic Nematode Steinernema carpocapsae Identifies the X-Chromosome.</title>
        <authorList>
            <person name="Serra L."/>
            <person name="Macchietto M."/>
            <person name="Macias-Munoz A."/>
            <person name="McGill C.J."/>
            <person name="Rodriguez I.M."/>
            <person name="Rodriguez B."/>
            <person name="Murad R."/>
            <person name="Mortazavi A."/>
        </authorList>
    </citation>
    <scope>NUCLEOTIDE SEQUENCE [LARGE SCALE GENOMIC DNA]</scope>
    <source>
        <strain evidence="2 3">ALL</strain>
    </source>
</reference>
<dbReference type="Proteomes" id="UP000298663">
    <property type="component" value="Unassembled WGS sequence"/>
</dbReference>
<evidence type="ECO:0000256" key="1">
    <source>
        <dbReference type="SAM" id="Phobius"/>
    </source>
</evidence>
<keyword evidence="3" id="KW-1185">Reference proteome</keyword>
<evidence type="ECO:0000313" key="2">
    <source>
        <dbReference type="EMBL" id="TKR89375.1"/>
    </source>
</evidence>
<dbReference type="EMBL" id="AZBU02000003">
    <property type="protein sequence ID" value="TKR89375.1"/>
    <property type="molecule type" value="Genomic_DNA"/>
</dbReference>
<keyword evidence="1" id="KW-0812">Transmembrane</keyword>
<keyword evidence="1" id="KW-0472">Membrane</keyword>
<reference evidence="2 3" key="1">
    <citation type="journal article" date="2015" name="Genome Biol.">
        <title>Comparative genomics of Steinernema reveals deeply conserved gene regulatory networks.</title>
        <authorList>
            <person name="Dillman A.R."/>
            <person name="Macchietto M."/>
            <person name="Porter C.F."/>
            <person name="Rogers A."/>
            <person name="Williams B."/>
            <person name="Antoshechkin I."/>
            <person name="Lee M.M."/>
            <person name="Goodwin Z."/>
            <person name="Lu X."/>
            <person name="Lewis E.E."/>
            <person name="Goodrich-Blair H."/>
            <person name="Stock S.P."/>
            <person name="Adams B.J."/>
            <person name="Sternberg P.W."/>
            <person name="Mortazavi A."/>
        </authorList>
    </citation>
    <scope>NUCLEOTIDE SEQUENCE [LARGE SCALE GENOMIC DNA]</scope>
    <source>
        <strain evidence="2 3">ALL</strain>
    </source>
</reference>
<feature type="transmembrane region" description="Helical" evidence="1">
    <location>
        <begin position="59"/>
        <end position="81"/>
    </location>
</feature>
<accession>A0A4V6A555</accession>
<dbReference type="AlphaFoldDB" id="A0A4V6A555"/>
<proteinExistence type="predicted"/>
<name>A0A4V6A555_STECR</name>
<keyword evidence="1" id="KW-1133">Transmembrane helix</keyword>
<evidence type="ECO:0000313" key="3">
    <source>
        <dbReference type="Proteomes" id="UP000298663"/>
    </source>
</evidence>